<dbReference type="Gene3D" id="3.40.50.2300">
    <property type="match status" value="1"/>
</dbReference>
<dbReference type="GO" id="GO:0000156">
    <property type="term" value="F:phosphorelay response regulator activity"/>
    <property type="evidence" value="ECO:0007669"/>
    <property type="project" value="TreeGrafter"/>
</dbReference>
<dbReference type="Pfam" id="PF00072">
    <property type="entry name" value="Response_reg"/>
    <property type="match status" value="1"/>
</dbReference>
<sequence length="232" mass="26184">MDAETKGQSMHKILLIEDEKNLARFIELELQHAGYSVTVAYDGKKGQELALAEEWDMVLLDLMLPGLNGLAVCTHVRAAKETPIIMITARDGLADKVAGLDSGADDYISKPFDIEELLARMRSLLRRSGQANKFRVLRCSDLELDVEGRTVTKNGTAIELTKREFEILQELMENLGRVMTREMLMEAVWGYESEVDTKAVDVYISYIRNKIDEQGKPSLIQTLRGLGYVMRK</sequence>
<dbReference type="HOGENOM" id="CLU_000445_30_4_9"/>
<evidence type="ECO:0000256" key="1">
    <source>
        <dbReference type="ARBA" id="ARBA00022553"/>
    </source>
</evidence>
<dbReference type="SUPFAM" id="SSF52172">
    <property type="entry name" value="CheY-like"/>
    <property type="match status" value="1"/>
</dbReference>
<dbReference type="AlphaFoldDB" id="X4ZJN7"/>
<keyword evidence="5" id="KW-0804">Transcription</keyword>
<dbReference type="EMBL" id="CP004078">
    <property type="protein sequence ID" value="AHV97542.1"/>
    <property type="molecule type" value="Genomic_DNA"/>
</dbReference>
<keyword evidence="4 7" id="KW-0238">DNA-binding</keyword>
<evidence type="ECO:0000256" key="4">
    <source>
        <dbReference type="ARBA" id="ARBA00023125"/>
    </source>
</evidence>
<dbReference type="CDD" id="cd17624">
    <property type="entry name" value="REC_OmpR_PmrA-like"/>
    <property type="match status" value="1"/>
</dbReference>
<dbReference type="Pfam" id="PF00486">
    <property type="entry name" value="Trans_reg_C"/>
    <property type="match status" value="1"/>
</dbReference>
<dbReference type="InterPro" id="IPR001867">
    <property type="entry name" value="OmpR/PhoB-type_DNA-bd"/>
</dbReference>
<dbReference type="FunFam" id="1.10.10.10:FF:000005">
    <property type="entry name" value="Two-component system response regulator"/>
    <property type="match status" value="1"/>
</dbReference>
<evidence type="ECO:0000259" key="9">
    <source>
        <dbReference type="PROSITE" id="PS51755"/>
    </source>
</evidence>
<evidence type="ECO:0000256" key="7">
    <source>
        <dbReference type="PROSITE-ProRule" id="PRU01091"/>
    </source>
</evidence>
<dbReference type="Proteomes" id="UP000019772">
    <property type="component" value="Chromosome"/>
</dbReference>
<dbReference type="PROSITE" id="PS51755">
    <property type="entry name" value="OMPR_PHOB"/>
    <property type="match status" value="1"/>
</dbReference>
<keyword evidence="2" id="KW-0902">Two-component regulatory system</keyword>
<dbReference type="GO" id="GO:0032993">
    <property type="term" value="C:protein-DNA complex"/>
    <property type="evidence" value="ECO:0007669"/>
    <property type="project" value="TreeGrafter"/>
</dbReference>
<gene>
    <name evidence="10" type="ORF">PSAB_13120</name>
</gene>
<dbReference type="Gene3D" id="6.10.250.690">
    <property type="match status" value="1"/>
</dbReference>
<dbReference type="FunFam" id="3.40.50.2300:FF:000001">
    <property type="entry name" value="DNA-binding response regulator PhoB"/>
    <property type="match status" value="1"/>
</dbReference>
<dbReference type="KEGG" id="psab:PSAB_13120"/>
<dbReference type="GO" id="GO:0006355">
    <property type="term" value="P:regulation of DNA-templated transcription"/>
    <property type="evidence" value="ECO:0007669"/>
    <property type="project" value="InterPro"/>
</dbReference>
<dbReference type="SMART" id="SM00448">
    <property type="entry name" value="REC"/>
    <property type="match status" value="1"/>
</dbReference>
<evidence type="ECO:0000256" key="6">
    <source>
        <dbReference type="PROSITE-ProRule" id="PRU00169"/>
    </source>
</evidence>
<reference evidence="10 11" key="1">
    <citation type="journal article" date="2014" name="PLoS Genet.">
        <title>Comparative Genomic Analysis of N2-Fixing and Non-N2-Fixing Paenibacillus spp.: Organization, Evolution and Expression of the Nitrogen Fixation Genes.</title>
        <authorList>
            <person name="Xie J.B."/>
            <person name="Du Z."/>
            <person name="Bai L."/>
            <person name="Tian C."/>
            <person name="Zhang Y."/>
            <person name="Xie J.Y."/>
            <person name="Wang T."/>
            <person name="Liu X."/>
            <person name="Chen X."/>
            <person name="Cheng Q."/>
            <person name="Chen S."/>
            <person name="Li J."/>
        </authorList>
    </citation>
    <scope>NUCLEOTIDE SEQUENCE [LARGE SCALE GENOMIC DNA]</scope>
    <source>
        <strain evidence="10 11">T27</strain>
    </source>
</reference>
<dbReference type="InterPro" id="IPR039420">
    <property type="entry name" value="WalR-like"/>
</dbReference>
<name>X4ZJN7_9BACL</name>
<evidence type="ECO:0000256" key="5">
    <source>
        <dbReference type="ARBA" id="ARBA00023163"/>
    </source>
</evidence>
<dbReference type="eggNOG" id="COG0745">
    <property type="taxonomic scope" value="Bacteria"/>
</dbReference>
<dbReference type="SMART" id="SM00862">
    <property type="entry name" value="Trans_reg_C"/>
    <property type="match status" value="1"/>
</dbReference>
<keyword evidence="3" id="KW-0805">Transcription regulation</keyword>
<dbReference type="Gene3D" id="1.10.10.10">
    <property type="entry name" value="Winged helix-like DNA-binding domain superfamily/Winged helix DNA-binding domain"/>
    <property type="match status" value="1"/>
</dbReference>
<dbReference type="PATRIC" id="fig|1268072.3.peg.2717"/>
<dbReference type="PANTHER" id="PTHR48111:SF22">
    <property type="entry name" value="REGULATOR OF RPOS"/>
    <property type="match status" value="1"/>
</dbReference>
<dbReference type="InterPro" id="IPR001789">
    <property type="entry name" value="Sig_transdc_resp-reg_receiver"/>
</dbReference>
<feature type="domain" description="OmpR/PhoB-type" evidence="9">
    <location>
        <begin position="134"/>
        <end position="232"/>
    </location>
</feature>
<dbReference type="PANTHER" id="PTHR48111">
    <property type="entry name" value="REGULATOR OF RPOS"/>
    <property type="match status" value="1"/>
</dbReference>
<feature type="DNA-binding region" description="OmpR/PhoB-type" evidence="7">
    <location>
        <begin position="134"/>
        <end position="232"/>
    </location>
</feature>
<evidence type="ECO:0000313" key="11">
    <source>
        <dbReference type="Proteomes" id="UP000019772"/>
    </source>
</evidence>
<feature type="modified residue" description="4-aspartylphosphate" evidence="6">
    <location>
        <position position="61"/>
    </location>
</feature>
<evidence type="ECO:0000256" key="2">
    <source>
        <dbReference type="ARBA" id="ARBA00023012"/>
    </source>
</evidence>
<dbReference type="InterPro" id="IPR036388">
    <property type="entry name" value="WH-like_DNA-bd_sf"/>
</dbReference>
<protein>
    <submittedName>
        <fullName evidence="10">Sensory transduction protein</fullName>
    </submittedName>
</protein>
<dbReference type="GO" id="GO:0000976">
    <property type="term" value="F:transcription cis-regulatory region binding"/>
    <property type="evidence" value="ECO:0007669"/>
    <property type="project" value="TreeGrafter"/>
</dbReference>
<proteinExistence type="predicted"/>
<organism evidence="10 11">
    <name type="scientific">Paenibacillus sabinae T27</name>
    <dbReference type="NCBI Taxonomy" id="1268072"/>
    <lineage>
        <taxon>Bacteria</taxon>
        <taxon>Bacillati</taxon>
        <taxon>Bacillota</taxon>
        <taxon>Bacilli</taxon>
        <taxon>Bacillales</taxon>
        <taxon>Paenibacillaceae</taxon>
        <taxon>Paenibacillus</taxon>
    </lineage>
</organism>
<keyword evidence="1 6" id="KW-0597">Phosphoprotein</keyword>
<evidence type="ECO:0000256" key="3">
    <source>
        <dbReference type="ARBA" id="ARBA00023015"/>
    </source>
</evidence>
<evidence type="ECO:0000259" key="8">
    <source>
        <dbReference type="PROSITE" id="PS50110"/>
    </source>
</evidence>
<evidence type="ECO:0000313" key="10">
    <source>
        <dbReference type="EMBL" id="AHV97542.1"/>
    </source>
</evidence>
<dbReference type="GO" id="GO:0005829">
    <property type="term" value="C:cytosol"/>
    <property type="evidence" value="ECO:0007669"/>
    <property type="project" value="TreeGrafter"/>
</dbReference>
<dbReference type="PROSITE" id="PS50110">
    <property type="entry name" value="RESPONSE_REGULATORY"/>
    <property type="match status" value="1"/>
</dbReference>
<feature type="domain" description="Response regulatory" evidence="8">
    <location>
        <begin position="12"/>
        <end position="125"/>
    </location>
</feature>
<keyword evidence="11" id="KW-1185">Reference proteome</keyword>
<dbReference type="CDD" id="cd00383">
    <property type="entry name" value="trans_reg_C"/>
    <property type="match status" value="1"/>
</dbReference>
<accession>X4ZJN7</accession>
<dbReference type="STRING" id="1268072.PSAB_13120"/>
<dbReference type="InterPro" id="IPR011006">
    <property type="entry name" value="CheY-like_superfamily"/>
</dbReference>